<evidence type="ECO:0000256" key="1">
    <source>
        <dbReference type="ARBA" id="ARBA00022723"/>
    </source>
</evidence>
<comment type="caution">
    <text evidence="7">The sequence shown here is derived from an EMBL/GenBank/DDBJ whole genome shotgun (WGS) entry which is preliminary data.</text>
</comment>
<name>A0A6A4NPT6_LUPAL</name>
<dbReference type="PANTHER" id="PTHR33021:SF193">
    <property type="entry name" value="OS06G0218600 PROTEIN"/>
    <property type="match status" value="1"/>
</dbReference>
<keyword evidence="8" id="KW-1185">Reference proteome</keyword>
<dbReference type="CDD" id="cd11013">
    <property type="entry name" value="Plantacyanin"/>
    <property type="match status" value="1"/>
</dbReference>
<dbReference type="EMBL" id="WOCE01000022">
    <property type="protein sequence ID" value="KAE9588598.1"/>
    <property type="molecule type" value="Genomic_DNA"/>
</dbReference>
<keyword evidence="3" id="KW-1015">Disulfide bond</keyword>
<dbReference type="InterPro" id="IPR039391">
    <property type="entry name" value="Phytocyanin-like"/>
</dbReference>
<dbReference type="Proteomes" id="UP000447434">
    <property type="component" value="Chromosome 22"/>
</dbReference>
<reference evidence="8" key="1">
    <citation type="journal article" date="2020" name="Nat. Commun.">
        <title>Genome sequence of the cluster root forming white lupin.</title>
        <authorList>
            <person name="Hufnagel B."/>
            <person name="Marques A."/>
            <person name="Soriano A."/>
            <person name="Marques L."/>
            <person name="Divol F."/>
            <person name="Doumas P."/>
            <person name="Sallet E."/>
            <person name="Mancinotti D."/>
            <person name="Carrere S."/>
            <person name="Marande W."/>
            <person name="Arribat S."/>
            <person name="Keller J."/>
            <person name="Huneau C."/>
            <person name="Blein T."/>
            <person name="Aime D."/>
            <person name="Laguerre M."/>
            <person name="Taylor J."/>
            <person name="Schubert V."/>
            <person name="Nelson M."/>
            <person name="Geu-Flores F."/>
            <person name="Crespi M."/>
            <person name="Gallardo-Guerrero K."/>
            <person name="Delaux P.-M."/>
            <person name="Salse J."/>
            <person name="Berges H."/>
            <person name="Guyot R."/>
            <person name="Gouzy J."/>
            <person name="Peret B."/>
        </authorList>
    </citation>
    <scope>NUCLEOTIDE SEQUENCE [LARGE SCALE GENOMIC DNA]</scope>
    <source>
        <strain evidence="8">cv. Amiga</strain>
    </source>
</reference>
<evidence type="ECO:0000256" key="2">
    <source>
        <dbReference type="ARBA" id="ARBA00023008"/>
    </source>
</evidence>
<proteinExistence type="predicted"/>
<sequence>MGQGRGNSAIIAIMLLFCMLVFHFQIAHAYTTHIVGDAAGWTFNVNNWPNGKRFVGGDNFVFKYDPKVHNLVKVDEEGYKTCTRTGNIAVFTSGNDTILLVSGTHYFICLTSDHCQQRGMKMAINVL</sequence>
<evidence type="ECO:0000259" key="6">
    <source>
        <dbReference type="PROSITE" id="PS51485"/>
    </source>
</evidence>
<evidence type="ECO:0000313" key="8">
    <source>
        <dbReference type="Proteomes" id="UP000447434"/>
    </source>
</evidence>
<dbReference type="FunFam" id="2.60.40.420:FF:000013">
    <property type="entry name" value="basic blue protein-like"/>
    <property type="match status" value="1"/>
</dbReference>
<dbReference type="Gene3D" id="2.60.40.420">
    <property type="entry name" value="Cupredoxins - blue copper proteins"/>
    <property type="match status" value="1"/>
</dbReference>
<dbReference type="GO" id="GO:0009055">
    <property type="term" value="F:electron transfer activity"/>
    <property type="evidence" value="ECO:0007669"/>
    <property type="project" value="InterPro"/>
</dbReference>
<accession>A0A6A4NPT6</accession>
<dbReference type="GO" id="GO:0046872">
    <property type="term" value="F:metal ion binding"/>
    <property type="evidence" value="ECO:0007669"/>
    <property type="project" value="UniProtKB-KW"/>
</dbReference>
<organism evidence="7 8">
    <name type="scientific">Lupinus albus</name>
    <name type="common">White lupine</name>
    <name type="synonym">Lupinus termis</name>
    <dbReference type="NCBI Taxonomy" id="3870"/>
    <lineage>
        <taxon>Eukaryota</taxon>
        <taxon>Viridiplantae</taxon>
        <taxon>Streptophyta</taxon>
        <taxon>Embryophyta</taxon>
        <taxon>Tracheophyta</taxon>
        <taxon>Spermatophyta</taxon>
        <taxon>Magnoliopsida</taxon>
        <taxon>eudicotyledons</taxon>
        <taxon>Gunneridae</taxon>
        <taxon>Pentapetalae</taxon>
        <taxon>rosids</taxon>
        <taxon>fabids</taxon>
        <taxon>Fabales</taxon>
        <taxon>Fabaceae</taxon>
        <taxon>Papilionoideae</taxon>
        <taxon>50 kb inversion clade</taxon>
        <taxon>genistoids sensu lato</taxon>
        <taxon>core genistoids</taxon>
        <taxon>Genisteae</taxon>
        <taxon>Lupinus</taxon>
    </lineage>
</organism>
<gene>
    <name evidence="7" type="ORF">Lalb_Chr22g0357021</name>
</gene>
<dbReference type="PANTHER" id="PTHR33021">
    <property type="entry name" value="BLUE COPPER PROTEIN"/>
    <property type="match status" value="1"/>
</dbReference>
<evidence type="ECO:0000256" key="5">
    <source>
        <dbReference type="ARBA" id="ARBA00082491"/>
    </source>
</evidence>
<dbReference type="AlphaFoldDB" id="A0A6A4NPT6"/>
<dbReference type="InterPro" id="IPR003245">
    <property type="entry name" value="Phytocyanin_dom"/>
</dbReference>
<feature type="domain" description="Phytocyanin" evidence="6">
    <location>
        <begin position="31"/>
        <end position="127"/>
    </location>
</feature>
<dbReference type="GO" id="GO:0005886">
    <property type="term" value="C:plasma membrane"/>
    <property type="evidence" value="ECO:0007669"/>
    <property type="project" value="TreeGrafter"/>
</dbReference>
<dbReference type="Pfam" id="PF02298">
    <property type="entry name" value="Cu_bind_like"/>
    <property type="match status" value="1"/>
</dbReference>
<protein>
    <recommendedName>
        <fullName evidence="4">Basic blue protein</fullName>
    </recommendedName>
    <alternativeName>
        <fullName evidence="5">Plantacyanin</fullName>
    </alternativeName>
</protein>
<keyword evidence="1" id="KW-0479">Metal-binding</keyword>
<dbReference type="OrthoDB" id="2011645at2759"/>
<evidence type="ECO:0000313" key="7">
    <source>
        <dbReference type="EMBL" id="KAE9588598.1"/>
    </source>
</evidence>
<evidence type="ECO:0000256" key="3">
    <source>
        <dbReference type="ARBA" id="ARBA00023157"/>
    </source>
</evidence>
<keyword evidence="2" id="KW-0186">Copper</keyword>
<dbReference type="PROSITE" id="PS51485">
    <property type="entry name" value="PHYTOCYANIN"/>
    <property type="match status" value="1"/>
</dbReference>
<dbReference type="SUPFAM" id="SSF49503">
    <property type="entry name" value="Cupredoxins"/>
    <property type="match status" value="1"/>
</dbReference>
<evidence type="ECO:0000256" key="4">
    <source>
        <dbReference type="ARBA" id="ARBA00071970"/>
    </source>
</evidence>
<dbReference type="InterPro" id="IPR041844">
    <property type="entry name" value="Plantacyanin"/>
</dbReference>
<dbReference type="InterPro" id="IPR008972">
    <property type="entry name" value="Cupredoxin"/>
</dbReference>